<dbReference type="AlphaFoldDB" id="A0A2G5T6H2"/>
<dbReference type="STRING" id="1611254.A0A2G5T6H2"/>
<sequence length="105" mass="11474">MTTLLKLVVIGTILVGVAHGASLATADAEKTNCELADGFKALSCAAKPLRPTYHPSGTTVVPLPTLLMSPENAVRRRATGRNAPKIGIDYKMQLMRRRMRMKKKR</sequence>
<evidence type="ECO:0000256" key="1">
    <source>
        <dbReference type="SAM" id="SignalP"/>
    </source>
</evidence>
<feature type="chain" id="PRO_5013969398" evidence="1">
    <location>
        <begin position="21"/>
        <end position="105"/>
    </location>
</feature>
<accession>A0A2G5T6H2</accession>
<evidence type="ECO:0000313" key="3">
    <source>
        <dbReference type="Proteomes" id="UP000230233"/>
    </source>
</evidence>
<keyword evidence="1" id="KW-0732">Signal</keyword>
<proteinExistence type="predicted"/>
<protein>
    <submittedName>
        <fullName evidence="2">Uncharacterized protein</fullName>
    </submittedName>
</protein>
<gene>
    <name evidence="2" type="primary">Cnig_chr_V.g16839</name>
    <name evidence="2" type="ORF">B9Z55_016839</name>
</gene>
<organism evidence="2 3">
    <name type="scientific">Caenorhabditis nigoni</name>
    <dbReference type="NCBI Taxonomy" id="1611254"/>
    <lineage>
        <taxon>Eukaryota</taxon>
        <taxon>Metazoa</taxon>
        <taxon>Ecdysozoa</taxon>
        <taxon>Nematoda</taxon>
        <taxon>Chromadorea</taxon>
        <taxon>Rhabditida</taxon>
        <taxon>Rhabditina</taxon>
        <taxon>Rhabditomorpha</taxon>
        <taxon>Rhabditoidea</taxon>
        <taxon>Rhabditidae</taxon>
        <taxon>Peloderinae</taxon>
        <taxon>Caenorhabditis</taxon>
    </lineage>
</organism>
<keyword evidence="3" id="KW-1185">Reference proteome</keyword>
<feature type="signal peptide" evidence="1">
    <location>
        <begin position="1"/>
        <end position="20"/>
    </location>
</feature>
<dbReference type="EMBL" id="PDUG01000005">
    <property type="protein sequence ID" value="PIC22985.1"/>
    <property type="molecule type" value="Genomic_DNA"/>
</dbReference>
<evidence type="ECO:0000313" key="2">
    <source>
        <dbReference type="EMBL" id="PIC22985.1"/>
    </source>
</evidence>
<dbReference type="Proteomes" id="UP000230233">
    <property type="component" value="Chromosome V"/>
</dbReference>
<comment type="caution">
    <text evidence="2">The sequence shown here is derived from an EMBL/GenBank/DDBJ whole genome shotgun (WGS) entry which is preliminary data.</text>
</comment>
<name>A0A2G5T6H2_9PELO</name>
<reference evidence="3" key="1">
    <citation type="submission" date="2017-10" db="EMBL/GenBank/DDBJ databases">
        <title>Rapid genome shrinkage in a self-fertile nematode reveals novel sperm competition proteins.</title>
        <authorList>
            <person name="Yin D."/>
            <person name="Schwarz E.M."/>
            <person name="Thomas C.G."/>
            <person name="Felde R.L."/>
            <person name="Korf I.F."/>
            <person name="Cutter A.D."/>
            <person name="Schartner C.M."/>
            <person name="Ralston E.J."/>
            <person name="Meyer B.J."/>
            <person name="Haag E.S."/>
        </authorList>
    </citation>
    <scope>NUCLEOTIDE SEQUENCE [LARGE SCALE GENOMIC DNA]</scope>
    <source>
        <strain evidence="3">JU1422</strain>
    </source>
</reference>